<proteinExistence type="predicted"/>
<protein>
    <submittedName>
        <fullName evidence="1">Uncharacterized protein</fullName>
    </submittedName>
</protein>
<evidence type="ECO:0000313" key="2">
    <source>
        <dbReference type="Proteomes" id="UP001642484"/>
    </source>
</evidence>
<evidence type="ECO:0000313" key="1">
    <source>
        <dbReference type="EMBL" id="CAK9007297.1"/>
    </source>
</evidence>
<organism evidence="1 2">
    <name type="scientific">Durusdinium trenchii</name>
    <dbReference type="NCBI Taxonomy" id="1381693"/>
    <lineage>
        <taxon>Eukaryota</taxon>
        <taxon>Sar</taxon>
        <taxon>Alveolata</taxon>
        <taxon>Dinophyceae</taxon>
        <taxon>Suessiales</taxon>
        <taxon>Symbiodiniaceae</taxon>
        <taxon>Durusdinium</taxon>
    </lineage>
</organism>
<reference evidence="1 2" key="1">
    <citation type="submission" date="2024-02" db="EMBL/GenBank/DDBJ databases">
        <authorList>
            <person name="Chen Y."/>
            <person name="Shah S."/>
            <person name="Dougan E. K."/>
            <person name="Thang M."/>
            <person name="Chan C."/>
        </authorList>
    </citation>
    <scope>NUCLEOTIDE SEQUENCE [LARGE SCALE GENOMIC DNA]</scope>
</reference>
<keyword evidence="2" id="KW-1185">Reference proteome</keyword>
<gene>
    <name evidence="1" type="ORF">CCMP2556_LOCUS8782</name>
</gene>
<dbReference type="EMBL" id="CAXAMN010004014">
    <property type="protein sequence ID" value="CAK9007297.1"/>
    <property type="molecule type" value="Genomic_DNA"/>
</dbReference>
<name>A0ABP0IYW8_9DINO</name>
<comment type="caution">
    <text evidence="1">The sequence shown here is derived from an EMBL/GenBank/DDBJ whole genome shotgun (WGS) entry which is preliminary data.</text>
</comment>
<sequence length="193" mass="21521">VRLRAGVRRHGSQDCHCSLPGCGPLPAAPAADLVPVSWHTGLGCCRGCSLRPADLGEASTEERQEFQRDLRILLEQVQKLHGPNPHPVQQALMLLESVFAPAEAQEEACWRHLEICTELFGAESRCAKWARELCQSPEICADELRLHAPACQDLEEGRTMLGASRNLIMKAYARHFSKQWRLQRRGAEFIACS</sequence>
<dbReference type="Proteomes" id="UP001642484">
    <property type="component" value="Unassembled WGS sequence"/>
</dbReference>
<feature type="non-terminal residue" evidence="1">
    <location>
        <position position="1"/>
    </location>
</feature>
<accession>A0ABP0IYW8</accession>